<comment type="caution">
    <text evidence="2">The sequence shown here is derived from an EMBL/GenBank/DDBJ whole genome shotgun (WGS) entry which is preliminary data.</text>
</comment>
<evidence type="ECO:0000259" key="1">
    <source>
        <dbReference type="PROSITE" id="PS50930"/>
    </source>
</evidence>
<evidence type="ECO:0000313" key="2">
    <source>
        <dbReference type="EMBL" id="MBD7910632.1"/>
    </source>
</evidence>
<dbReference type="EMBL" id="JACSRA010000005">
    <property type="protein sequence ID" value="MBD7910632.1"/>
    <property type="molecule type" value="Genomic_DNA"/>
</dbReference>
<dbReference type="PANTHER" id="PTHR37299">
    <property type="entry name" value="TRANSCRIPTIONAL REGULATOR-RELATED"/>
    <property type="match status" value="1"/>
</dbReference>
<protein>
    <submittedName>
        <fullName evidence="2">LytTR family transcriptional regulator</fullName>
    </submittedName>
</protein>
<dbReference type="RefSeq" id="WP_143315612.1">
    <property type="nucleotide sequence ID" value="NZ_JACSRA010000005.1"/>
</dbReference>
<feature type="domain" description="HTH LytTR-type" evidence="1">
    <location>
        <begin position="18"/>
        <end position="116"/>
    </location>
</feature>
<dbReference type="Proteomes" id="UP000627781">
    <property type="component" value="Unassembled WGS sequence"/>
</dbReference>
<keyword evidence="3" id="KW-1185">Reference proteome</keyword>
<evidence type="ECO:0000313" key="3">
    <source>
        <dbReference type="Proteomes" id="UP000627781"/>
    </source>
</evidence>
<proteinExistence type="predicted"/>
<dbReference type="InterPro" id="IPR046947">
    <property type="entry name" value="LytR-like"/>
</dbReference>
<gene>
    <name evidence="2" type="ORF">H9661_04590</name>
</gene>
<reference evidence="2 3" key="1">
    <citation type="submission" date="2020-08" db="EMBL/GenBank/DDBJ databases">
        <title>A Genomic Blueprint of the Chicken Gut Microbiome.</title>
        <authorList>
            <person name="Gilroy R."/>
            <person name="Ravi A."/>
            <person name="Getino M."/>
            <person name="Pursley I."/>
            <person name="Horton D.L."/>
            <person name="Alikhan N.-F."/>
            <person name="Baker D."/>
            <person name="Gharbi K."/>
            <person name="Hall N."/>
            <person name="Watson M."/>
            <person name="Adriaenssens E.M."/>
            <person name="Foster-Nyarko E."/>
            <person name="Jarju S."/>
            <person name="Secka A."/>
            <person name="Antonio M."/>
            <person name="Oren A."/>
            <person name="Chaudhuri R."/>
            <person name="La Ragione R.M."/>
            <person name="Hildebrand F."/>
            <person name="Pallen M.J."/>
        </authorList>
    </citation>
    <scope>NUCLEOTIDE SEQUENCE [LARGE SCALE GENOMIC DNA]</scope>
    <source>
        <strain evidence="2 3">Sa3CVN1</strain>
    </source>
</reference>
<dbReference type="PROSITE" id="PS50930">
    <property type="entry name" value="HTH_LYTTR"/>
    <property type="match status" value="1"/>
</dbReference>
<organism evidence="2 3">
    <name type="scientific">Clostridium cibarium</name>
    <dbReference type="NCBI Taxonomy" id="2762247"/>
    <lineage>
        <taxon>Bacteria</taxon>
        <taxon>Bacillati</taxon>
        <taxon>Bacillota</taxon>
        <taxon>Clostridia</taxon>
        <taxon>Eubacteriales</taxon>
        <taxon>Clostridiaceae</taxon>
        <taxon>Clostridium</taxon>
    </lineage>
</organism>
<sequence>MKRPNDVELNWKHGEPYIVDKTDKGIYKIYLEDIIYIETYKRNTLIHTKKENILSYKTMKYHLKILNNSFYRCHESYIVNFKYISKIIKLDITLKNNEILPLSKNRKIGFLEALLNFYRSQLLSNN</sequence>
<dbReference type="PANTHER" id="PTHR37299:SF1">
    <property type="entry name" value="STAGE 0 SPORULATION PROTEIN A HOMOLOG"/>
    <property type="match status" value="1"/>
</dbReference>
<dbReference type="Pfam" id="PF04397">
    <property type="entry name" value="LytTR"/>
    <property type="match status" value="1"/>
</dbReference>
<accession>A0ABR8PR52</accession>
<dbReference type="SMART" id="SM00850">
    <property type="entry name" value="LytTR"/>
    <property type="match status" value="1"/>
</dbReference>
<dbReference type="Gene3D" id="2.40.50.1020">
    <property type="entry name" value="LytTr DNA-binding domain"/>
    <property type="match status" value="1"/>
</dbReference>
<dbReference type="InterPro" id="IPR007492">
    <property type="entry name" value="LytTR_DNA-bd_dom"/>
</dbReference>
<name>A0ABR8PR52_9CLOT</name>